<accession>A0AAD5RE62</accession>
<feature type="region of interest" description="Disordered" evidence="1">
    <location>
        <begin position="45"/>
        <end position="73"/>
    </location>
</feature>
<evidence type="ECO:0000256" key="1">
    <source>
        <dbReference type="SAM" id="MobiDB-lite"/>
    </source>
</evidence>
<protein>
    <submittedName>
        <fullName evidence="2">Uncharacterized protein</fullName>
    </submittedName>
</protein>
<keyword evidence="3" id="KW-1185">Reference proteome</keyword>
<comment type="caution">
    <text evidence="2">The sequence shown here is derived from an EMBL/GenBank/DDBJ whole genome shotgun (WGS) entry which is preliminary data.</text>
</comment>
<gene>
    <name evidence="2" type="ORF">KIN20_037149</name>
</gene>
<dbReference type="EMBL" id="JAHQIW010007460">
    <property type="protein sequence ID" value="KAJ1374460.1"/>
    <property type="molecule type" value="Genomic_DNA"/>
</dbReference>
<proteinExistence type="predicted"/>
<organism evidence="2 3">
    <name type="scientific">Parelaphostrongylus tenuis</name>
    <name type="common">Meningeal worm</name>
    <dbReference type="NCBI Taxonomy" id="148309"/>
    <lineage>
        <taxon>Eukaryota</taxon>
        <taxon>Metazoa</taxon>
        <taxon>Ecdysozoa</taxon>
        <taxon>Nematoda</taxon>
        <taxon>Chromadorea</taxon>
        <taxon>Rhabditida</taxon>
        <taxon>Rhabditina</taxon>
        <taxon>Rhabditomorpha</taxon>
        <taxon>Strongyloidea</taxon>
        <taxon>Metastrongylidae</taxon>
        <taxon>Parelaphostrongylus</taxon>
    </lineage>
</organism>
<reference evidence="2" key="1">
    <citation type="submission" date="2021-06" db="EMBL/GenBank/DDBJ databases">
        <title>Parelaphostrongylus tenuis whole genome reference sequence.</title>
        <authorList>
            <person name="Garwood T.J."/>
            <person name="Larsen P.A."/>
            <person name="Fountain-Jones N.M."/>
            <person name="Garbe J.R."/>
            <person name="Macchietto M.G."/>
            <person name="Kania S.A."/>
            <person name="Gerhold R.W."/>
            <person name="Richards J.E."/>
            <person name="Wolf T.M."/>
        </authorList>
    </citation>
    <scope>NUCLEOTIDE SEQUENCE</scope>
    <source>
        <strain evidence="2">MNPRO001-30</strain>
        <tissue evidence="2">Meninges</tissue>
    </source>
</reference>
<sequence length="73" mass="7967">MHVEVEQGDDPVVLLNFRSQDDADQAATNGRLFKGMELDITWRRRSEGSAGNSPLSADKMLAGIAQSESDDES</sequence>
<evidence type="ECO:0000313" key="3">
    <source>
        <dbReference type="Proteomes" id="UP001196413"/>
    </source>
</evidence>
<dbReference type="AlphaFoldDB" id="A0AAD5RE62"/>
<name>A0AAD5RE62_PARTN</name>
<dbReference type="Proteomes" id="UP001196413">
    <property type="component" value="Unassembled WGS sequence"/>
</dbReference>
<evidence type="ECO:0000313" key="2">
    <source>
        <dbReference type="EMBL" id="KAJ1374460.1"/>
    </source>
</evidence>